<dbReference type="AlphaFoldDB" id="A0A345NKF5"/>
<proteinExistence type="predicted"/>
<dbReference type="KEGG" id="orn:DV701_04650"/>
<dbReference type="EMBL" id="CP031229">
    <property type="protein sequence ID" value="AXH95513.1"/>
    <property type="molecule type" value="Genomic_DNA"/>
</dbReference>
<dbReference type="OrthoDB" id="3886596at2"/>
<evidence type="ECO:0000313" key="1">
    <source>
        <dbReference type="EMBL" id="AXH95513.1"/>
    </source>
</evidence>
<sequence length="1100" mass="119644">MSTPTDRKVTPLELLRMREESWGSRLSPIRIGLVAEDVTTTTAHSEQALRWLGGLWHRQGPGSTLLRRFPAVHVLTTTRVATDHYAAKYWPQLCERAGIPKDPYVQHDWGTAYIHNLRQLGLPTFDDVEDRGSRFVGPILMHSGVPTYCLPDLFRLARDRRRMMPGLTPEAFVDWARERARQDRLRHIDKPVQRFLRYGGEFAVDVVDRVFELLDVVSAGGTGDDVELPPRFRAAAVALRDDGESLSAPSGTAGEFLPVAPRRAALMLDPYGRGPFVRLPSIPDADEGQVVWVVGADAEEERVPSLALMPGYREPTPQVDVPVNRPVRQLTARLEGSTVLDLTIPVVDNDRPLLVFDEEGVQMGLGSPLRRGAVWVLHPWTHPLEAPAPDKVMTRAALPPGWDGWELVLLDLDGVQQLRLTDGQTVEVQARAVPRFHMPEPFAGARTMSGDAIFAHLPQIELPDLGDDGPGWSVSLVDHTGAVVVRQDVSSEADCARVWASAPRTLCGEVHLRIRGPWGRTASRRLTVVQGLTVDSDPAWRRMTGQGLTPAVLTLSASPGIRVSTHRLELDTRQVRRVVTVSTGPEKLPLVVEPAHMSVSHLTPTKTGRESVTALTLQTEAVLDDPGVLVVDTGAQASPVLHVRGSRGFLQTVDPSATTGGSTNYRFALAQITDTLRAEQQLRLSLDREGTLTVAHVRPGRLFSTISVNDSKLLLAGAPSIEGLTAICYRATAPWTSAQVLPVTDGTAELPESLVGVGPLLVHVRVEDPWVPEPVPAWPVVAQWVEQPGHLDSGPEHEVLLSAFLAGEAHLDGYDGEFAPVWVAYDRLWQLGLGDRSHSVDEELRGLLVSTPGKSTAALAEATIEPERVPQLLARTGLVAAPLSDESLDRVPVRQANVLPLTFLGAWSGGDDTVDALTGVTGEVARDVAGGTDPLAGVGGFDQTADVLARMSPTDRHRIYRTAGIVPTGLLDKDSRVLAAESVLAERDGRHLSWLRINAGRLTAELRRTFLALGEGQAVAAMDARRHPTKPHGWRAIPEWSIGMAMACRLAAHREVTLPVVTSGLRALKDLSTACPRLVTIDLVLAELLVRDDLTRKAAP</sequence>
<dbReference type="RefSeq" id="WP_114927278.1">
    <property type="nucleotide sequence ID" value="NZ_CP031229.1"/>
</dbReference>
<accession>A0A345NKF5</accession>
<reference evidence="1 2" key="1">
    <citation type="submission" date="2018-07" db="EMBL/GenBank/DDBJ databases">
        <title>Complete genome sequencing of Ornithinimicrobium sp. AMA3305.</title>
        <authorList>
            <person name="Bae J.-W."/>
        </authorList>
    </citation>
    <scope>NUCLEOTIDE SEQUENCE [LARGE SCALE GENOMIC DNA]</scope>
    <source>
        <strain evidence="1 2">AMA3305</strain>
    </source>
</reference>
<keyword evidence="2" id="KW-1185">Reference proteome</keyword>
<evidence type="ECO:0000313" key="2">
    <source>
        <dbReference type="Proteomes" id="UP000253790"/>
    </source>
</evidence>
<dbReference type="Proteomes" id="UP000253790">
    <property type="component" value="Chromosome"/>
</dbReference>
<organism evidence="1 2">
    <name type="scientific">Ornithinimicrobium avium</name>
    <dbReference type="NCBI Taxonomy" id="2283195"/>
    <lineage>
        <taxon>Bacteria</taxon>
        <taxon>Bacillati</taxon>
        <taxon>Actinomycetota</taxon>
        <taxon>Actinomycetes</taxon>
        <taxon>Micrococcales</taxon>
        <taxon>Ornithinimicrobiaceae</taxon>
        <taxon>Ornithinimicrobium</taxon>
    </lineage>
</organism>
<name>A0A345NKF5_9MICO</name>
<gene>
    <name evidence="1" type="ORF">DV701_04650</name>
</gene>
<protein>
    <submittedName>
        <fullName evidence="1">Uncharacterized protein</fullName>
    </submittedName>
</protein>